<dbReference type="GO" id="GO:0005741">
    <property type="term" value="C:mitochondrial outer membrane"/>
    <property type="evidence" value="ECO:0007669"/>
    <property type="project" value="TreeGrafter"/>
</dbReference>
<dbReference type="GO" id="GO:0070096">
    <property type="term" value="P:mitochondrial outer membrane translocase complex assembly"/>
    <property type="evidence" value="ECO:0007669"/>
    <property type="project" value="InterPro"/>
</dbReference>
<keyword evidence="2" id="KW-1185">Reference proteome</keyword>
<dbReference type="GO" id="GO:0045040">
    <property type="term" value="P:protein insertion into mitochondrial outer membrane"/>
    <property type="evidence" value="ECO:0007669"/>
    <property type="project" value="InterPro"/>
</dbReference>
<dbReference type="InterPro" id="IPR037652">
    <property type="entry name" value="Mim2"/>
</dbReference>
<proteinExistence type="predicted"/>
<sequence length="99" mass="11394">MRARPVRPAEAVSFSFMPSSDLSLDDASSVASSYDSDEEYQLAQKEWEESLYQLQQLVAVVLLPFFGKWLGRRWSHIVYARYLRVGLSKALFFGESRKP</sequence>
<reference evidence="1" key="1">
    <citation type="submission" date="2020-11" db="EMBL/GenBank/DDBJ databases">
        <authorList>
            <consortium name="DOE Joint Genome Institute"/>
            <person name="Ahrendt S."/>
            <person name="Riley R."/>
            <person name="Andreopoulos W."/>
            <person name="Labutti K."/>
            <person name="Pangilinan J."/>
            <person name="Ruiz-Duenas F.J."/>
            <person name="Barrasa J.M."/>
            <person name="Sanchez-Garcia M."/>
            <person name="Camarero S."/>
            <person name="Miyauchi S."/>
            <person name="Serrano A."/>
            <person name="Linde D."/>
            <person name="Babiker R."/>
            <person name="Drula E."/>
            <person name="Ayuso-Fernandez I."/>
            <person name="Pacheco R."/>
            <person name="Padilla G."/>
            <person name="Ferreira P."/>
            <person name="Barriuso J."/>
            <person name="Kellner H."/>
            <person name="Castanera R."/>
            <person name="Alfaro M."/>
            <person name="Ramirez L."/>
            <person name="Pisabarro A.G."/>
            <person name="Kuo A."/>
            <person name="Tritt A."/>
            <person name="Lipzen A."/>
            <person name="He G."/>
            <person name="Yan M."/>
            <person name="Ng V."/>
            <person name="Cullen D."/>
            <person name="Martin F."/>
            <person name="Rosso M.-N."/>
            <person name="Henrissat B."/>
            <person name="Hibbett D."/>
            <person name="Martinez A.T."/>
            <person name="Grigoriev I.V."/>
        </authorList>
    </citation>
    <scope>NUCLEOTIDE SEQUENCE</scope>
    <source>
        <strain evidence="1">CIRM-BRFM 674</strain>
    </source>
</reference>
<gene>
    <name evidence="1" type="ORF">BDN70DRAFT_338387</name>
</gene>
<dbReference type="PANTHER" id="PTHR28230:SF1">
    <property type="entry name" value="MITOCHONDRIAL IMPORT PROTEIN 2"/>
    <property type="match status" value="1"/>
</dbReference>
<dbReference type="EMBL" id="MU155397">
    <property type="protein sequence ID" value="KAF9474092.1"/>
    <property type="molecule type" value="Genomic_DNA"/>
</dbReference>
<evidence type="ECO:0000313" key="1">
    <source>
        <dbReference type="EMBL" id="KAF9474092.1"/>
    </source>
</evidence>
<organism evidence="1 2">
    <name type="scientific">Pholiota conissans</name>
    <dbReference type="NCBI Taxonomy" id="109636"/>
    <lineage>
        <taxon>Eukaryota</taxon>
        <taxon>Fungi</taxon>
        <taxon>Dikarya</taxon>
        <taxon>Basidiomycota</taxon>
        <taxon>Agaricomycotina</taxon>
        <taxon>Agaricomycetes</taxon>
        <taxon>Agaricomycetidae</taxon>
        <taxon>Agaricales</taxon>
        <taxon>Agaricineae</taxon>
        <taxon>Strophariaceae</taxon>
        <taxon>Pholiota</taxon>
    </lineage>
</organism>
<comment type="caution">
    <text evidence="1">The sequence shown here is derived from an EMBL/GenBank/DDBJ whole genome shotgun (WGS) entry which is preliminary data.</text>
</comment>
<dbReference type="Pfam" id="PF19117">
    <property type="entry name" value="Mim2"/>
    <property type="match status" value="1"/>
</dbReference>
<accession>A0A9P5YQP4</accession>
<dbReference type="Proteomes" id="UP000807469">
    <property type="component" value="Unassembled WGS sequence"/>
</dbReference>
<dbReference type="PANTHER" id="PTHR28230">
    <property type="entry name" value="CHROMOSOME 1, WHOLE GENOME SHOTGUN SEQUENCE"/>
    <property type="match status" value="1"/>
</dbReference>
<protein>
    <submittedName>
        <fullName evidence="1">Uncharacterized protein</fullName>
    </submittedName>
</protein>
<name>A0A9P5YQP4_9AGAR</name>
<dbReference type="OrthoDB" id="5555533at2759"/>
<evidence type="ECO:0000313" key="2">
    <source>
        <dbReference type="Proteomes" id="UP000807469"/>
    </source>
</evidence>
<dbReference type="AlphaFoldDB" id="A0A9P5YQP4"/>